<proteinExistence type="predicted"/>
<gene>
    <name evidence="4" type="ORF">TPC1_16013</name>
</gene>
<dbReference type="GO" id="GO:0003677">
    <property type="term" value="F:DNA binding"/>
    <property type="evidence" value="ECO:0007669"/>
    <property type="project" value="InterPro"/>
</dbReference>
<organism evidence="4">
    <name type="scientific">Trepomonas sp. PC1</name>
    <dbReference type="NCBI Taxonomy" id="1076344"/>
    <lineage>
        <taxon>Eukaryota</taxon>
        <taxon>Metamonada</taxon>
        <taxon>Diplomonadida</taxon>
        <taxon>Hexamitidae</taxon>
        <taxon>Hexamitinae</taxon>
        <taxon>Trepomonas</taxon>
    </lineage>
</organism>
<dbReference type="EMBL" id="GDID01004467">
    <property type="protein sequence ID" value="JAP92139.1"/>
    <property type="molecule type" value="Transcribed_RNA"/>
</dbReference>
<feature type="non-terminal residue" evidence="4">
    <location>
        <position position="103"/>
    </location>
</feature>
<name>A0A146K9N8_9EUKA</name>
<keyword evidence="2" id="KW-0804">Transcription</keyword>
<keyword evidence="1" id="KW-0805">Transcription regulation</keyword>
<dbReference type="Gene3D" id="1.10.10.60">
    <property type="entry name" value="Homeodomain-like"/>
    <property type="match status" value="1"/>
</dbReference>
<sequence>QKQFRYSFKWTQQLDIRFCVICSALGWNVVTPKVVHKYFGLVQKSVIASHLQKLRNDLRKEYGKVEDGVFPSYLQSGISFTIKRHWDEQRKPMSVQILKELLK</sequence>
<dbReference type="InterPro" id="IPR006447">
    <property type="entry name" value="Myb_dom_plants"/>
</dbReference>
<reference evidence="4" key="1">
    <citation type="submission" date="2015-07" db="EMBL/GenBank/DDBJ databases">
        <title>Adaptation to a free-living lifestyle via gene acquisitions in the diplomonad Trepomonas sp. PC1.</title>
        <authorList>
            <person name="Xu F."/>
            <person name="Jerlstrom-Hultqvist J."/>
            <person name="Kolisko M."/>
            <person name="Simpson A.G.B."/>
            <person name="Roger A.J."/>
            <person name="Svard S.G."/>
            <person name="Andersson J.O."/>
        </authorList>
    </citation>
    <scope>NUCLEOTIDE SEQUENCE</scope>
    <source>
        <strain evidence="4">PC1</strain>
    </source>
</reference>
<evidence type="ECO:0000313" key="4">
    <source>
        <dbReference type="EMBL" id="JAP92139.1"/>
    </source>
</evidence>
<keyword evidence="3" id="KW-0539">Nucleus</keyword>
<dbReference type="AlphaFoldDB" id="A0A146K9N8"/>
<evidence type="ECO:0000256" key="3">
    <source>
        <dbReference type="ARBA" id="ARBA00023242"/>
    </source>
</evidence>
<evidence type="ECO:0000256" key="2">
    <source>
        <dbReference type="ARBA" id="ARBA00023163"/>
    </source>
</evidence>
<evidence type="ECO:0000256" key="1">
    <source>
        <dbReference type="ARBA" id="ARBA00023015"/>
    </source>
</evidence>
<protein>
    <submittedName>
        <fullName evidence="4">Uncharacterized protein</fullName>
    </submittedName>
</protein>
<dbReference type="NCBIfam" id="TIGR01557">
    <property type="entry name" value="myb_SHAQKYF"/>
    <property type="match status" value="1"/>
</dbReference>
<feature type="non-terminal residue" evidence="4">
    <location>
        <position position="1"/>
    </location>
</feature>
<accession>A0A146K9N8</accession>